<dbReference type="FunCoup" id="A0A4R6QQF1">
    <property type="interactions" value="59"/>
</dbReference>
<dbReference type="SUPFAM" id="SSF53474">
    <property type="entry name" value="alpha/beta-Hydrolases"/>
    <property type="match status" value="1"/>
</dbReference>
<evidence type="ECO:0000313" key="3">
    <source>
        <dbReference type="Proteomes" id="UP000295361"/>
    </source>
</evidence>
<evidence type="ECO:0000313" key="2">
    <source>
        <dbReference type="EMBL" id="TDP72365.1"/>
    </source>
</evidence>
<dbReference type="PANTHER" id="PTHR48098:SF6">
    <property type="entry name" value="FERRI-BACILLIBACTIN ESTERASE BESA"/>
    <property type="match status" value="1"/>
</dbReference>
<dbReference type="GO" id="GO:0016787">
    <property type="term" value="F:hydrolase activity"/>
    <property type="evidence" value="ECO:0007669"/>
    <property type="project" value="UniProtKB-KW"/>
</dbReference>
<dbReference type="RefSeq" id="WP_133699836.1">
    <property type="nucleotide sequence ID" value="NZ_SNXS01000002.1"/>
</dbReference>
<keyword evidence="2" id="KW-0378">Hydrolase</keyword>
<dbReference type="OrthoDB" id="49490at2"/>
<organism evidence="2 3">
    <name type="scientific">Roseateles toxinivorans</name>
    <dbReference type="NCBI Taxonomy" id="270368"/>
    <lineage>
        <taxon>Bacteria</taxon>
        <taxon>Pseudomonadati</taxon>
        <taxon>Pseudomonadota</taxon>
        <taxon>Betaproteobacteria</taxon>
        <taxon>Burkholderiales</taxon>
        <taxon>Sphaerotilaceae</taxon>
        <taxon>Roseateles</taxon>
    </lineage>
</organism>
<gene>
    <name evidence="2" type="ORF">DES47_102110</name>
</gene>
<keyword evidence="1" id="KW-0732">Signal</keyword>
<dbReference type="EMBL" id="SNXS01000002">
    <property type="protein sequence ID" value="TDP72365.1"/>
    <property type="molecule type" value="Genomic_DNA"/>
</dbReference>
<reference evidence="2 3" key="1">
    <citation type="submission" date="2019-03" db="EMBL/GenBank/DDBJ databases">
        <title>Genomic Encyclopedia of Type Strains, Phase IV (KMG-IV): sequencing the most valuable type-strain genomes for metagenomic binning, comparative biology and taxonomic classification.</title>
        <authorList>
            <person name="Goeker M."/>
        </authorList>
    </citation>
    <scope>NUCLEOTIDE SEQUENCE [LARGE SCALE GENOMIC DNA]</scope>
    <source>
        <strain evidence="2 3">DSM 16998</strain>
    </source>
</reference>
<protein>
    <submittedName>
        <fullName evidence="2">Putative alpha/beta superfamily hydrolase</fullName>
    </submittedName>
</protein>
<dbReference type="InterPro" id="IPR050583">
    <property type="entry name" value="Mycobacterial_A85_antigen"/>
</dbReference>
<dbReference type="Gene3D" id="3.40.50.1820">
    <property type="entry name" value="alpha/beta hydrolase"/>
    <property type="match status" value="1"/>
</dbReference>
<dbReference type="PANTHER" id="PTHR48098">
    <property type="entry name" value="ENTEROCHELIN ESTERASE-RELATED"/>
    <property type="match status" value="1"/>
</dbReference>
<dbReference type="Pfam" id="PF00756">
    <property type="entry name" value="Esterase"/>
    <property type="match status" value="1"/>
</dbReference>
<dbReference type="AlphaFoldDB" id="A0A4R6QQF1"/>
<dbReference type="InterPro" id="IPR000801">
    <property type="entry name" value="Esterase-like"/>
</dbReference>
<dbReference type="InterPro" id="IPR029058">
    <property type="entry name" value="AB_hydrolase_fold"/>
</dbReference>
<keyword evidence="3" id="KW-1185">Reference proteome</keyword>
<comment type="caution">
    <text evidence="2">The sequence shown here is derived from an EMBL/GenBank/DDBJ whole genome shotgun (WGS) entry which is preliminary data.</text>
</comment>
<name>A0A4R6QQF1_9BURK</name>
<sequence length="281" mass="31104">MIGRRTLALAAGAALLLNLAGCAAPPRVKTHTALPGVEVLPTALDIPGLDRQRQLRIYLPPGYAQSSERYPVLYMHDGQNLFDDFTSYVGEWGVDETLDELARSHGLKLIVVGIDNGGDKRMTELNPADHPQFGKGEGAEYMRFIVEVVKPLIDRQYRTRPEREHTAVMGSSMGGLISHYAIQQYPQVFSKAGIFSPSYWAAPALRDATQRPLPADARLYLYMGGREGAEMNRDVRQMVTALSGGALPAEQLRFSAQPKADHNEAAWRTEFGPALLWLFRP</sequence>
<accession>A0A4R6QQF1</accession>
<feature type="signal peptide" evidence="1">
    <location>
        <begin position="1"/>
        <end position="23"/>
    </location>
</feature>
<proteinExistence type="predicted"/>
<evidence type="ECO:0000256" key="1">
    <source>
        <dbReference type="SAM" id="SignalP"/>
    </source>
</evidence>
<dbReference type="InParanoid" id="A0A4R6QQF1"/>
<dbReference type="Proteomes" id="UP000295361">
    <property type="component" value="Unassembled WGS sequence"/>
</dbReference>
<feature type="chain" id="PRO_5020524810" evidence="1">
    <location>
        <begin position="24"/>
        <end position="281"/>
    </location>
</feature>